<dbReference type="CDD" id="cd04301">
    <property type="entry name" value="NAT_SF"/>
    <property type="match status" value="1"/>
</dbReference>
<sequence length="150" mass="17495">MRNSMNIEIRECNIEDARYIYELNRDEMEYDYPFEQTIDKLERILSSKNDKVFVAIIQDIVVGYVHANDYDVIYTPHMKNIMGIAVSSKYKGNGIGKALLTEVENWAKETGAYGIRLVSGEERSGAHEFYRHCGYIENKRQINFKKIVKN</sequence>
<organism evidence="4 5">
    <name type="scientific">Anaeromicropila herbilytica</name>
    <dbReference type="NCBI Taxonomy" id="2785025"/>
    <lineage>
        <taxon>Bacteria</taxon>
        <taxon>Bacillati</taxon>
        <taxon>Bacillota</taxon>
        <taxon>Clostridia</taxon>
        <taxon>Lachnospirales</taxon>
        <taxon>Lachnospiraceae</taxon>
        <taxon>Anaeromicropila</taxon>
    </lineage>
</organism>
<proteinExistence type="predicted"/>
<gene>
    <name evidence="4" type="ORF">bsdtb5_20540</name>
</gene>
<dbReference type="InterPro" id="IPR000182">
    <property type="entry name" value="GNAT_dom"/>
</dbReference>
<dbReference type="Proteomes" id="UP000595897">
    <property type="component" value="Chromosome"/>
</dbReference>
<name>A0A7R7EL29_9FIRM</name>
<dbReference type="SUPFAM" id="SSF55729">
    <property type="entry name" value="Acyl-CoA N-acyltransferases (Nat)"/>
    <property type="match status" value="1"/>
</dbReference>
<evidence type="ECO:0000256" key="1">
    <source>
        <dbReference type="ARBA" id="ARBA00022679"/>
    </source>
</evidence>
<accession>A0A7R7EL29</accession>
<feature type="domain" description="N-acetyltransferase" evidence="3">
    <location>
        <begin position="7"/>
        <end position="150"/>
    </location>
</feature>
<keyword evidence="5" id="KW-1185">Reference proteome</keyword>
<reference evidence="4 5" key="1">
    <citation type="submission" date="2020-11" db="EMBL/GenBank/DDBJ databases">
        <title>Draft genome sequencing of a Lachnospiraceae strain isolated from anoxic soil subjected to BSD treatment.</title>
        <authorList>
            <person name="Uek A."/>
            <person name="Tonouchi A."/>
        </authorList>
    </citation>
    <scope>NUCLEOTIDE SEQUENCE [LARGE SCALE GENOMIC DNA]</scope>
    <source>
        <strain evidence="4 5">TB5</strain>
    </source>
</reference>
<dbReference type="Gene3D" id="3.40.630.30">
    <property type="match status" value="1"/>
</dbReference>
<dbReference type="PANTHER" id="PTHR43877">
    <property type="entry name" value="AMINOALKYLPHOSPHONATE N-ACETYLTRANSFERASE-RELATED-RELATED"/>
    <property type="match status" value="1"/>
</dbReference>
<protein>
    <submittedName>
        <fullName evidence="4">N-acetyltransferase</fullName>
    </submittedName>
</protein>
<dbReference type="GO" id="GO:0016747">
    <property type="term" value="F:acyltransferase activity, transferring groups other than amino-acyl groups"/>
    <property type="evidence" value="ECO:0007669"/>
    <property type="project" value="InterPro"/>
</dbReference>
<keyword evidence="1 4" id="KW-0808">Transferase</keyword>
<dbReference type="KEGG" id="ahb:bsdtb5_20540"/>
<evidence type="ECO:0000259" key="3">
    <source>
        <dbReference type="PROSITE" id="PS51186"/>
    </source>
</evidence>
<evidence type="ECO:0000313" key="4">
    <source>
        <dbReference type="EMBL" id="BCN30759.1"/>
    </source>
</evidence>
<evidence type="ECO:0000313" key="5">
    <source>
        <dbReference type="Proteomes" id="UP000595897"/>
    </source>
</evidence>
<dbReference type="EMBL" id="AP024169">
    <property type="protein sequence ID" value="BCN30759.1"/>
    <property type="molecule type" value="Genomic_DNA"/>
</dbReference>
<evidence type="ECO:0000256" key="2">
    <source>
        <dbReference type="ARBA" id="ARBA00023315"/>
    </source>
</evidence>
<dbReference type="AlphaFoldDB" id="A0A7R7EL29"/>
<keyword evidence="2" id="KW-0012">Acyltransferase</keyword>
<dbReference type="InterPro" id="IPR016181">
    <property type="entry name" value="Acyl_CoA_acyltransferase"/>
</dbReference>
<dbReference type="Pfam" id="PF00583">
    <property type="entry name" value="Acetyltransf_1"/>
    <property type="match status" value="1"/>
</dbReference>
<dbReference type="PROSITE" id="PS51186">
    <property type="entry name" value="GNAT"/>
    <property type="match status" value="1"/>
</dbReference>
<dbReference type="InterPro" id="IPR050832">
    <property type="entry name" value="Bact_Acetyltransf"/>
</dbReference>
<dbReference type="RefSeq" id="WP_271715954.1">
    <property type="nucleotide sequence ID" value="NZ_AP024169.1"/>
</dbReference>